<gene>
    <name evidence="1" type="ORF">EDD52_10362</name>
</gene>
<evidence type="ECO:0000313" key="1">
    <source>
        <dbReference type="EMBL" id="TCS65646.1"/>
    </source>
</evidence>
<dbReference type="AlphaFoldDB" id="A0A4R3JK15"/>
<dbReference type="EMBL" id="SLZU01000003">
    <property type="protein sequence ID" value="TCS65646.1"/>
    <property type="molecule type" value="Genomic_DNA"/>
</dbReference>
<protein>
    <submittedName>
        <fullName evidence="1">Uncharacterized protein</fullName>
    </submittedName>
</protein>
<evidence type="ECO:0000313" key="2">
    <source>
        <dbReference type="Proteomes" id="UP000295696"/>
    </source>
</evidence>
<proteinExistence type="predicted"/>
<name>A0A4R3JK15_9RHOB</name>
<sequence length="124" mass="14268">MRVRDQLRSAYEHHAGLIRASTRRRTRHRIPNRRQVARHMVVDLPQQGVLERIVHLVQRFARSFEVSGISGLQCFLDGIAKMVVNIFGPATRLSEGLEETQINRVSHGFGLSLRNPGVEYERTR</sequence>
<reference evidence="1 2" key="1">
    <citation type="submission" date="2019-03" db="EMBL/GenBank/DDBJ databases">
        <title>Genomic Encyclopedia of Type Strains, Phase IV (KMG-IV): sequencing the most valuable type-strain genomes for metagenomic binning, comparative biology and taxonomic classification.</title>
        <authorList>
            <person name="Goeker M."/>
        </authorList>
    </citation>
    <scope>NUCLEOTIDE SEQUENCE [LARGE SCALE GENOMIC DNA]</scope>
    <source>
        <strain evidence="1 2">DSM 104836</strain>
    </source>
</reference>
<comment type="caution">
    <text evidence="1">The sequence shown here is derived from an EMBL/GenBank/DDBJ whole genome shotgun (WGS) entry which is preliminary data.</text>
</comment>
<dbReference type="Proteomes" id="UP000295696">
    <property type="component" value="Unassembled WGS sequence"/>
</dbReference>
<keyword evidence="2" id="KW-1185">Reference proteome</keyword>
<accession>A0A4R3JK15</accession>
<organism evidence="1 2">
    <name type="scientific">Primorskyibacter sedentarius</name>
    <dbReference type="NCBI Taxonomy" id="745311"/>
    <lineage>
        <taxon>Bacteria</taxon>
        <taxon>Pseudomonadati</taxon>
        <taxon>Pseudomonadota</taxon>
        <taxon>Alphaproteobacteria</taxon>
        <taxon>Rhodobacterales</taxon>
        <taxon>Roseobacteraceae</taxon>
        <taxon>Primorskyibacter</taxon>
    </lineage>
</organism>